<name>A0A085VIY7_PSESX</name>
<sequence length="262" mass="29882">MVPETLLEKVDIHLATKAGEYTALDVFQKDMVGWPEVLKKIDIPQSINCDTIISLVEFPSQRNIWLFAGFIDVWGRANKGVEARYRHELKGLVGRLKLKFNRGGASKPFLKGERYLENISVFEVLRKPFNGEPFPGYENIHISFRQLRALSYDNPSDWVAALSSIKGIYLIADNATGKKYVGSAYGEHGLWSRWTSYAKSGHGNNTDLLRLIEKVGLDYALDNFSISLLEYHQRRVDDKTIILREGFWKAALLTRSHGYNKN</sequence>
<feature type="domain" description="GIY-YIG" evidence="1">
    <location>
        <begin position="164"/>
        <end position="261"/>
    </location>
</feature>
<dbReference type="InterPro" id="IPR000305">
    <property type="entry name" value="GIY-YIG_endonuc"/>
</dbReference>
<reference evidence="2 3" key="1">
    <citation type="submission" date="2014-07" db="EMBL/GenBank/DDBJ databases">
        <title>Draft Genome Sequences of Environmental Pseudomonas syringae strains.</title>
        <authorList>
            <person name="Baltrus D.A."/>
            <person name="Berge O."/>
            <person name="Morris C."/>
        </authorList>
    </citation>
    <scope>NUCLEOTIDE SEQUENCE [LARGE SCALE GENOMIC DNA]</scope>
    <source>
        <strain evidence="2 3">GAW0119</strain>
    </source>
</reference>
<evidence type="ECO:0000313" key="3">
    <source>
        <dbReference type="Proteomes" id="UP000028631"/>
    </source>
</evidence>
<evidence type="ECO:0000313" key="2">
    <source>
        <dbReference type="EMBL" id="KFE55400.1"/>
    </source>
</evidence>
<comment type="caution">
    <text evidence="2">The sequence shown here is derived from an EMBL/GenBank/DDBJ whole genome shotgun (WGS) entry which is preliminary data.</text>
</comment>
<keyword evidence="3" id="KW-1185">Reference proteome</keyword>
<evidence type="ECO:0000259" key="1">
    <source>
        <dbReference type="PROSITE" id="PS50164"/>
    </source>
</evidence>
<dbReference type="SUPFAM" id="SSF82771">
    <property type="entry name" value="GIY-YIG endonuclease"/>
    <property type="match status" value="1"/>
</dbReference>
<accession>A0A085VIY7</accession>
<dbReference type="CDD" id="cd10446">
    <property type="entry name" value="GIY-YIG_unchar_1"/>
    <property type="match status" value="1"/>
</dbReference>
<gene>
    <name evidence="2" type="ORF">IV01_12300</name>
</gene>
<dbReference type="EMBL" id="JPQU01000034">
    <property type="protein sequence ID" value="KFE55400.1"/>
    <property type="molecule type" value="Genomic_DNA"/>
</dbReference>
<proteinExistence type="predicted"/>
<organism evidence="2 3">
    <name type="scientific">Pseudomonas syringae</name>
    <dbReference type="NCBI Taxonomy" id="317"/>
    <lineage>
        <taxon>Bacteria</taxon>
        <taxon>Pseudomonadati</taxon>
        <taxon>Pseudomonadota</taxon>
        <taxon>Gammaproteobacteria</taxon>
        <taxon>Pseudomonadales</taxon>
        <taxon>Pseudomonadaceae</taxon>
        <taxon>Pseudomonas</taxon>
    </lineage>
</organism>
<dbReference type="AlphaFoldDB" id="A0A085VIY7"/>
<protein>
    <recommendedName>
        <fullName evidence="1">GIY-YIG domain-containing protein</fullName>
    </recommendedName>
</protein>
<dbReference type="PATRIC" id="fig|317.175.peg.2559"/>
<dbReference type="Gene3D" id="3.40.1440.10">
    <property type="entry name" value="GIY-YIG endonuclease"/>
    <property type="match status" value="1"/>
</dbReference>
<dbReference type="InterPro" id="IPR035901">
    <property type="entry name" value="GIY-YIG_endonuc_sf"/>
</dbReference>
<dbReference type="Proteomes" id="UP000028631">
    <property type="component" value="Unassembled WGS sequence"/>
</dbReference>
<dbReference type="PROSITE" id="PS50164">
    <property type="entry name" value="GIY_YIG"/>
    <property type="match status" value="1"/>
</dbReference>